<sequence length="180" mass="20634">MIYTASEMKIVYLDVGGTLYKVSRDTLERHKGSMLATLVSNQWKEGTTNEPIFIDRNGRLFEYVLDYLRANKLYLPATVNLNAMMDEFVYYGVDVDMSNVIESHYRAEPRLINHPHLVERVDLAIRSINRIEAKLLQVDLSHLTSRVYFNILFMELARSALFVGLKAIVKACKNQGVTVS</sequence>
<dbReference type="AlphaFoldDB" id="A0A1Z5K853"/>
<dbReference type="Proteomes" id="UP000198406">
    <property type="component" value="Unassembled WGS sequence"/>
</dbReference>
<dbReference type="InterPro" id="IPR045068">
    <property type="entry name" value="BACURD1-3"/>
</dbReference>
<dbReference type="OrthoDB" id="45549at2759"/>
<dbReference type="InParanoid" id="A0A1Z5K853"/>
<dbReference type="InterPro" id="IPR011333">
    <property type="entry name" value="SKP1/BTB/POZ_sf"/>
</dbReference>
<accession>A0A1Z5K853</accession>
<keyword evidence="3" id="KW-1185">Reference proteome</keyword>
<dbReference type="CDD" id="cd18316">
    <property type="entry name" value="BTB_POZ_KCTD-like"/>
    <property type="match status" value="1"/>
</dbReference>
<comment type="caution">
    <text evidence="2">The sequence shown here is derived from an EMBL/GenBank/DDBJ whole genome shotgun (WGS) entry which is preliminary data.</text>
</comment>
<protein>
    <recommendedName>
        <fullName evidence="1">Potassium channel tetramerisation-type BTB domain-containing protein</fullName>
    </recommendedName>
</protein>
<gene>
    <name evidence="2" type="ORF">FisN_14Hu043</name>
</gene>
<proteinExistence type="predicted"/>
<feature type="domain" description="Potassium channel tetramerisation-type BTB" evidence="1">
    <location>
        <begin position="11"/>
        <end position="96"/>
    </location>
</feature>
<dbReference type="InterPro" id="IPR003131">
    <property type="entry name" value="T1-type_BTB"/>
</dbReference>
<evidence type="ECO:0000259" key="1">
    <source>
        <dbReference type="Pfam" id="PF02214"/>
    </source>
</evidence>
<evidence type="ECO:0000313" key="3">
    <source>
        <dbReference type="Proteomes" id="UP000198406"/>
    </source>
</evidence>
<dbReference type="SUPFAM" id="SSF54695">
    <property type="entry name" value="POZ domain"/>
    <property type="match status" value="1"/>
</dbReference>
<dbReference type="PANTHER" id="PTHR11145">
    <property type="entry name" value="BTB/POZ DOMAIN-CONTAINING ADAPTER FOR CUL3-MEDIATED RHOA DEGRADATION PROTEIN FAMILY MEMBER"/>
    <property type="match status" value="1"/>
</dbReference>
<dbReference type="PANTHER" id="PTHR11145:SF8">
    <property type="entry name" value="RE57120P"/>
    <property type="match status" value="1"/>
</dbReference>
<dbReference type="GO" id="GO:0051260">
    <property type="term" value="P:protein homooligomerization"/>
    <property type="evidence" value="ECO:0007669"/>
    <property type="project" value="InterPro"/>
</dbReference>
<dbReference type="EMBL" id="BDSP01000184">
    <property type="protein sequence ID" value="GAX22429.1"/>
    <property type="molecule type" value="Genomic_DNA"/>
</dbReference>
<name>A0A1Z5K853_FISSO</name>
<evidence type="ECO:0000313" key="2">
    <source>
        <dbReference type="EMBL" id="GAX22429.1"/>
    </source>
</evidence>
<dbReference type="Pfam" id="PF02214">
    <property type="entry name" value="BTB_2"/>
    <property type="match status" value="1"/>
</dbReference>
<organism evidence="2 3">
    <name type="scientific">Fistulifera solaris</name>
    <name type="common">Oleaginous diatom</name>
    <dbReference type="NCBI Taxonomy" id="1519565"/>
    <lineage>
        <taxon>Eukaryota</taxon>
        <taxon>Sar</taxon>
        <taxon>Stramenopiles</taxon>
        <taxon>Ochrophyta</taxon>
        <taxon>Bacillariophyta</taxon>
        <taxon>Bacillariophyceae</taxon>
        <taxon>Bacillariophycidae</taxon>
        <taxon>Naviculales</taxon>
        <taxon>Naviculaceae</taxon>
        <taxon>Fistulifera</taxon>
    </lineage>
</organism>
<reference evidence="2 3" key="1">
    <citation type="journal article" date="2015" name="Plant Cell">
        <title>Oil accumulation by the oleaginous diatom Fistulifera solaris as revealed by the genome and transcriptome.</title>
        <authorList>
            <person name="Tanaka T."/>
            <person name="Maeda Y."/>
            <person name="Veluchamy A."/>
            <person name="Tanaka M."/>
            <person name="Abida H."/>
            <person name="Marechal E."/>
            <person name="Bowler C."/>
            <person name="Muto M."/>
            <person name="Sunaga Y."/>
            <person name="Tanaka M."/>
            <person name="Yoshino T."/>
            <person name="Taniguchi T."/>
            <person name="Fukuda Y."/>
            <person name="Nemoto M."/>
            <person name="Matsumoto M."/>
            <person name="Wong P.S."/>
            <person name="Aburatani S."/>
            <person name="Fujibuchi W."/>
        </authorList>
    </citation>
    <scope>NUCLEOTIDE SEQUENCE [LARGE SCALE GENOMIC DNA]</scope>
    <source>
        <strain evidence="2 3">JPCC DA0580</strain>
    </source>
</reference>
<dbReference type="Gene3D" id="3.30.710.10">
    <property type="entry name" value="Potassium Channel Kv1.1, Chain A"/>
    <property type="match status" value="1"/>
</dbReference>